<sequence>MNRKRQSSPLCQVLVRWNPPIVILISIVDVVSIIVAVIVFVIPVLPFQNQFSTFTGTNDATTWPLKSPALQSLIPAFLYSSPNSLSFDGVLNTNPTFAAPTSTVTAALDGRAVASPSINTRSFVIPSPNESRKKIEMYSPAF</sequence>
<keyword evidence="3" id="KW-1185">Reference proteome</keyword>
<keyword evidence="1" id="KW-1133">Transmembrane helix</keyword>
<accession>A0AAV5MNI0</accession>
<evidence type="ECO:0000256" key="1">
    <source>
        <dbReference type="SAM" id="Phobius"/>
    </source>
</evidence>
<gene>
    <name evidence="2" type="ORF">SLEP1_g58203</name>
</gene>
<evidence type="ECO:0000313" key="3">
    <source>
        <dbReference type="Proteomes" id="UP001054252"/>
    </source>
</evidence>
<name>A0AAV5MNI0_9ROSI</name>
<proteinExistence type="predicted"/>
<reference evidence="2 3" key="1">
    <citation type="journal article" date="2021" name="Commun. Biol.">
        <title>The genome of Shorea leprosula (Dipterocarpaceae) highlights the ecological relevance of drought in aseasonal tropical rainforests.</title>
        <authorList>
            <person name="Ng K.K.S."/>
            <person name="Kobayashi M.J."/>
            <person name="Fawcett J.A."/>
            <person name="Hatakeyama M."/>
            <person name="Paape T."/>
            <person name="Ng C.H."/>
            <person name="Ang C.C."/>
            <person name="Tnah L.H."/>
            <person name="Lee C.T."/>
            <person name="Nishiyama T."/>
            <person name="Sese J."/>
            <person name="O'Brien M.J."/>
            <person name="Copetti D."/>
            <person name="Mohd Noor M.I."/>
            <person name="Ong R.C."/>
            <person name="Putra M."/>
            <person name="Sireger I.Z."/>
            <person name="Indrioko S."/>
            <person name="Kosugi Y."/>
            <person name="Izuno A."/>
            <person name="Isagi Y."/>
            <person name="Lee S.L."/>
            <person name="Shimizu K.K."/>
        </authorList>
    </citation>
    <scope>NUCLEOTIDE SEQUENCE [LARGE SCALE GENOMIC DNA]</scope>
    <source>
        <strain evidence="2">214</strain>
    </source>
</reference>
<protein>
    <submittedName>
        <fullName evidence="2">Uncharacterized protein</fullName>
    </submittedName>
</protein>
<keyword evidence="1" id="KW-0812">Transmembrane</keyword>
<organism evidence="2 3">
    <name type="scientific">Rubroshorea leprosula</name>
    <dbReference type="NCBI Taxonomy" id="152421"/>
    <lineage>
        <taxon>Eukaryota</taxon>
        <taxon>Viridiplantae</taxon>
        <taxon>Streptophyta</taxon>
        <taxon>Embryophyta</taxon>
        <taxon>Tracheophyta</taxon>
        <taxon>Spermatophyta</taxon>
        <taxon>Magnoliopsida</taxon>
        <taxon>eudicotyledons</taxon>
        <taxon>Gunneridae</taxon>
        <taxon>Pentapetalae</taxon>
        <taxon>rosids</taxon>
        <taxon>malvids</taxon>
        <taxon>Malvales</taxon>
        <taxon>Dipterocarpaceae</taxon>
        <taxon>Rubroshorea</taxon>
    </lineage>
</organism>
<feature type="transmembrane region" description="Helical" evidence="1">
    <location>
        <begin position="21"/>
        <end position="45"/>
    </location>
</feature>
<evidence type="ECO:0000313" key="2">
    <source>
        <dbReference type="EMBL" id="GKV51561.1"/>
    </source>
</evidence>
<dbReference type="AlphaFoldDB" id="A0AAV5MNI0"/>
<dbReference type="Proteomes" id="UP001054252">
    <property type="component" value="Unassembled WGS sequence"/>
</dbReference>
<comment type="caution">
    <text evidence="2">The sequence shown here is derived from an EMBL/GenBank/DDBJ whole genome shotgun (WGS) entry which is preliminary data.</text>
</comment>
<keyword evidence="1" id="KW-0472">Membrane</keyword>
<dbReference type="EMBL" id="BPVZ01000512">
    <property type="protein sequence ID" value="GKV51561.1"/>
    <property type="molecule type" value="Genomic_DNA"/>
</dbReference>